<evidence type="ECO:0000256" key="1">
    <source>
        <dbReference type="ARBA" id="ARBA00022679"/>
    </source>
</evidence>
<proteinExistence type="predicted"/>
<name>A0ABU3L5X4_9FLAO</name>
<sequence length="160" mass="18113">MEFTIRAAKEGDMPQVLNLIQELAIYEKEGDSVEITADDLIKDGFGENKRFHCFVGETDGKVVGMAMVYTRYSTWKGTTLHLEDFVVTEPMRGSGLGSALMAETVKYGRDMGAKRISWEVLDWNEPAIRFYEGIGADVMRHWHVVQLDEESIAKFLKNKG</sequence>
<reference evidence="4 5" key="1">
    <citation type="submission" date="2023-09" db="EMBL/GenBank/DDBJ databases">
        <title>Novel taxa isolated from Blanes Bay.</title>
        <authorList>
            <person name="Rey-Velasco X."/>
            <person name="Lucena T."/>
        </authorList>
    </citation>
    <scope>NUCLEOTIDE SEQUENCE [LARGE SCALE GENOMIC DNA]</scope>
    <source>
        <strain evidence="4 5">S334</strain>
    </source>
</reference>
<keyword evidence="1" id="KW-0808">Transferase</keyword>
<evidence type="ECO:0000313" key="5">
    <source>
        <dbReference type="Proteomes" id="UP001250656"/>
    </source>
</evidence>
<dbReference type="EMBL" id="JAVTTP010000001">
    <property type="protein sequence ID" value="MDT7828507.1"/>
    <property type="molecule type" value="Genomic_DNA"/>
</dbReference>
<protein>
    <submittedName>
        <fullName evidence="4">GNAT family N-acetyltransferase</fullName>
    </submittedName>
</protein>
<dbReference type="PROSITE" id="PS51186">
    <property type="entry name" value="GNAT"/>
    <property type="match status" value="1"/>
</dbReference>
<dbReference type="InterPro" id="IPR000182">
    <property type="entry name" value="GNAT_dom"/>
</dbReference>
<dbReference type="InterPro" id="IPR016181">
    <property type="entry name" value="Acyl_CoA_acyltransferase"/>
</dbReference>
<organism evidence="4 5">
    <name type="scientific">Pricia mediterranea</name>
    <dbReference type="NCBI Taxonomy" id="3076079"/>
    <lineage>
        <taxon>Bacteria</taxon>
        <taxon>Pseudomonadati</taxon>
        <taxon>Bacteroidota</taxon>
        <taxon>Flavobacteriia</taxon>
        <taxon>Flavobacteriales</taxon>
        <taxon>Flavobacteriaceae</taxon>
        <taxon>Pricia</taxon>
    </lineage>
</organism>
<dbReference type="Proteomes" id="UP001250656">
    <property type="component" value="Unassembled WGS sequence"/>
</dbReference>
<dbReference type="Pfam" id="PF00583">
    <property type="entry name" value="Acetyltransf_1"/>
    <property type="match status" value="1"/>
</dbReference>
<evidence type="ECO:0000313" key="4">
    <source>
        <dbReference type="EMBL" id="MDT7828507.1"/>
    </source>
</evidence>
<dbReference type="PANTHER" id="PTHR10545:SF29">
    <property type="entry name" value="GH14572P-RELATED"/>
    <property type="match status" value="1"/>
</dbReference>
<keyword evidence="5" id="KW-1185">Reference proteome</keyword>
<evidence type="ECO:0000259" key="3">
    <source>
        <dbReference type="PROSITE" id="PS51186"/>
    </source>
</evidence>
<dbReference type="CDD" id="cd04301">
    <property type="entry name" value="NAT_SF"/>
    <property type="match status" value="1"/>
</dbReference>
<dbReference type="RefSeq" id="WP_314013860.1">
    <property type="nucleotide sequence ID" value="NZ_JAVTTP010000001.1"/>
</dbReference>
<keyword evidence="2" id="KW-0012">Acyltransferase</keyword>
<accession>A0ABU3L5X4</accession>
<comment type="caution">
    <text evidence="4">The sequence shown here is derived from an EMBL/GenBank/DDBJ whole genome shotgun (WGS) entry which is preliminary data.</text>
</comment>
<dbReference type="InterPro" id="IPR051016">
    <property type="entry name" value="Diverse_Substrate_AcTransf"/>
</dbReference>
<dbReference type="Gene3D" id="3.40.630.30">
    <property type="match status" value="1"/>
</dbReference>
<dbReference type="PANTHER" id="PTHR10545">
    <property type="entry name" value="DIAMINE N-ACETYLTRANSFERASE"/>
    <property type="match status" value="1"/>
</dbReference>
<evidence type="ECO:0000256" key="2">
    <source>
        <dbReference type="ARBA" id="ARBA00023315"/>
    </source>
</evidence>
<dbReference type="SUPFAM" id="SSF55729">
    <property type="entry name" value="Acyl-CoA N-acyltransferases (Nat)"/>
    <property type="match status" value="1"/>
</dbReference>
<feature type="domain" description="N-acetyltransferase" evidence="3">
    <location>
        <begin position="3"/>
        <end position="157"/>
    </location>
</feature>
<gene>
    <name evidence="4" type="ORF">RQM65_07520</name>
</gene>